<dbReference type="SMART" id="SM01133">
    <property type="entry name" value="DeoC"/>
    <property type="match status" value="1"/>
</dbReference>
<dbReference type="KEGG" id="ard:AXF14_03710"/>
<comment type="subcellular location">
    <subcellularLocation>
        <location evidence="7">Cytoplasm</location>
    </subcellularLocation>
</comment>
<keyword evidence="4 7" id="KW-0704">Schiff base</keyword>
<dbReference type="STRING" id="111015.AXF14_03710"/>
<dbReference type="GO" id="GO:0006018">
    <property type="term" value="P:2-deoxyribose 1-phosphate catabolic process"/>
    <property type="evidence" value="ECO:0007669"/>
    <property type="project" value="UniProtKB-UniRule"/>
</dbReference>
<comment type="function">
    <text evidence="6 7">Catalyzes a reversible aldol reaction between acetaldehyde and D-glyceraldehyde 3-phosphate to generate 2-deoxy-D-ribose 5-phosphate.</text>
</comment>
<dbReference type="NCBIfam" id="TIGR00126">
    <property type="entry name" value="deoC"/>
    <property type="match status" value="1"/>
</dbReference>
<dbReference type="PANTHER" id="PTHR10889">
    <property type="entry name" value="DEOXYRIBOSE-PHOSPHATE ALDOLASE"/>
    <property type="match status" value="1"/>
</dbReference>
<dbReference type="UniPathway" id="UPA00002">
    <property type="reaction ID" value="UER00468"/>
</dbReference>
<dbReference type="GO" id="GO:0004139">
    <property type="term" value="F:deoxyribose-phosphate aldolase activity"/>
    <property type="evidence" value="ECO:0007669"/>
    <property type="project" value="UniProtKB-UniRule"/>
</dbReference>
<evidence type="ECO:0000256" key="7">
    <source>
        <dbReference type="HAMAP-Rule" id="MF_00114"/>
    </source>
</evidence>
<dbReference type="EC" id="4.1.2.4" evidence="7"/>
<evidence type="ECO:0000313" key="9">
    <source>
        <dbReference type="Proteomes" id="UP000065220"/>
    </source>
</evidence>
<dbReference type="RefSeq" id="WP_067940942.1">
    <property type="nucleotide sequence ID" value="NZ_CAUSVG010000123.1"/>
</dbReference>
<reference evidence="9" key="1">
    <citation type="submission" date="2016-02" db="EMBL/GenBank/DDBJ databases">
        <authorList>
            <person name="Holder M.E."/>
            <person name="Ajami N.J."/>
            <person name="Petrosino J.F."/>
        </authorList>
    </citation>
    <scope>NUCLEOTIDE SEQUENCE [LARGE SCALE GENOMIC DNA]</scope>
    <source>
        <strain evidence="9">CCUG 36733</strain>
    </source>
</reference>
<dbReference type="HAMAP" id="MF_00114">
    <property type="entry name" value="DeoC_type1"/>
    <property type="match status" value="1"/>
</dbReference>
<dbReference type="GO" id="GO:0016052">
    <property type="term" value="P:carbohydrate catabolic process"/>
    <property type="evidence" value="ECO:0007669"/>
    <property type="project" value="TreeGrafter"/>
</dbReference>
<name>A0A109W2A6_ACTRD</name>
<feature type="active site" description="Proton donor/acceptor" evidence="7">
    <location>
        <position position="181"/>
    </location>
</feature>
<organism evidence="8 9">
    <name type="scientific">Actinomyces radicidentis</name>
    <dbReference type="NCBI Taxonomy" id="111015"/>
    <lineage>
        <taxon>Bacteria</taxon>
        <taxon>Bacillati</taxon>
        <taxon>Actinomycetota</taxon>
        <taxon>Actinomycetes</taxon>
        <taxon>Actinomycetales</taxon>
        <taxon>Actinomycetaceae</taxon>
        <taxon>Actinomyces</taxon>
    </lineage>
</organism>
<dbReference type="PANTHER" id="PTHR10889:SF1">
    <property type="entry name" value="DEOXYRIBOSE-PHOSPHATE ALDOLASE"/>
    <property type="match status" value="1"/>
</dbReference>
<accession>A0A109W2A6</accession>
<evidence type="ECO:0000256" key="3">
    <source>
        <dbReference type="ARBA" id="ARBA00023239"/>
    </source>
</evidence>
<dbReference type="FunFam" id="3.20.20.70:FF:000044">
    <property type="entry name" value="Deoxyribose-phosphate aldolase"/>
    <property type="match status" value="1"/>
</dbReference>
<sequence>MTRASLIDHTLLAPTAGRKAVTALCREAVDLGMASVCVNPVHVPLAAELVAGSGVAVCTVIDFPFGASSTRSKAEQTRIAVDDGATEVDMVVPLGAVKEHDWDRVEQDVRGVVEAAGADVTVKVILETCLLDDEEITRACDCTQAAGADFVKTSTGYSTGGATVHAVEVMHRAVGGSLGIKASGGIHSPEEMSAMLAAGATRIGASAGRALLAQEEQA</sequence>
<dbReference type="InterPro" id="IPR028581">
    <property type="entry name" value="DeoC_typeI"/>
</dbReference>
<dbReference type="Pfam" id="PF01791">
    <property type="entry name" value="DeoC"/>
    <property type="match status" value="1"/>
</dbReference>
<dbReference type="PIRSF" id="PIRSF001357">
    <property type="entry name" value="DeoC"/>
    <property type="match status" value="1"/>
</dbReference>
<comment type="pathway">
    <text evidence="7">Carbohydrate degradation; 2-deoxy-D-ribose 1-phosphate degradation; D-glyceraldehyde 3-phosphate and acetaldehyde from 2-deoxy-alpha-D-ribose 1-phosphate: step 2/2.</text>
</comment>
<dbReference type="AlphaFoldDB" id="A0A109W2A6"/>
<evidence type="ECO:0000256" key="5">
    <source>
        <dbReference type="ARBA" id="ARBA00048791"/>
    </source>
</evidence>
<dbReference type="Gene3D" id="3.20.20.70">
    <property type="entry name" value="Aldolase class I"/>
    <property type="match status" value="1"/>
</dbReference>
<dbReference type="SUPFAM" id="SSF51569">
    <property type="entry name" value="Aldolase"/>
    <property type="match status" value="1"/>
</dbReference>
<dbReference type="Proteomes" id="UP000065220">
    <property type="component" value="Chromosome"/>
</dbReference>
<dbReference type="GO" id="GO:0005737">
    <property type="term" value="C:cytoplasm"/>
    <property type="evidence" value="ECO:0007669"/>
    <property type="project" value="UniProtKB-SubCell"/>
</dbReference>
<comment type="catalytic activity">
    <reaction evidence="5 7">
        <text>2-deoxy-D-ribose 5-phosphate = D-glyceraldehyde 3-phosphate + acetaldehyde</text>
        <dbReference type="Rhea" id="RHEA:12821"/>
        <dbReference type="ChEBI" id="CHEBI:15343"/>
        <dbReference type="ChEBI" id="CHEBI:59776"/>
        <dbReference type="ChEBI" id="CHEBI:62877"/>
        <dbReference type="EC" id="4.1.2.4"/>
    </reaction>
</comment>
<dbReference type="OrthoDB" id="6579831at2"/>
<keyword evidence="9" id="KW-1185">Reference proteome</keyword>
<protein>
    <recommendedName>
        <fullName evidence="7">Deoxyribose-phosphate aldolase</fullName>
        <shortName evidence="7">DERA</shortName>
        <ecNumber evidence="7">4.1.2.4</ecNumber>
    </recommendedName>
    <alternativeName>
        <fullName evidence="7">2-deoxy-D-ribose 5-phosphate aldolase</fullName>
    </alternativeName>
    <alternativeName>
        <fullName evidence="7">Phosphodeoxyriboaldolase</fullName>
        <shortName evidence="7">Deoxyriboaldolase</shortName>
    </alternativeName>
</protein>
<evidence type="ECO:0000256" key="2">
    <source>
        <dbReference type="ARBA" id="ARBA00022490"/>
    </source>
</evidence>
<proteinExistence type="inferred from homology"/>
<dbReference type="CDD" id="cd00959">
    <property type="entry name" value="DeoC"/>
    <property type="match status" value="1"/>
</dbReference>
<feature type="active site" description="Proton donor/acceptor" evidence="7">
    <location>
        <position position="89"/>
    </location>
</feature>
<dbReference type="InterPro" id="IPR013785">
    <property type="entry name" value="Aldolase_TIM"/>
</dbReference>
<gene>
    <name evidence="7" type="primary">deoC</name>
    <name evidence="8" type="ORF">AXF14_03710</name>
</gene>
<evidence type="ECO:0000256" key="4">
    <source>
        <dbReference type="ARBA" id="ARBA00023270"/>
    </source>
</evidence>
<keyword evidence="3 7" id="KW-0456">Lyase</keyword>
<dbReference type="InterPro" id="IPR011343">
    <property type="entry name" value="DeoC"/>
</dbReference>
<keyword evidence="2 7" id="KW-0963">Cytoplasm</keyword>
<comment type="similarity">
    <text evidence="1 7">Belongs to the DeoC/FbaB aldolase family. DeoC type 1 subfamily.</text>
</comment>
<evidence type="ECO:0000313" key="8">
    <source>
        <dbReference type="EMBL" id="AMD86866.1"/>
    </source>
</evidence>
<feature type="active site" description="Schiff-base intermediate with acetaldehyde" evidence="7">
    <location>
        <position position="152"/>
    </location>
</feature>
<evidence type="ECO:0000256" key="6">
    <source>
        <dbReference type="ARBA" id="ARBA00056337"/>
    </source>
</evidence>
<dbReference type="InterPro" id="IPR002915">
    <property type="entry name" value="DeoC/FbaB/LacD_aldolase"/>
</dbReference>
<evidence type="ECO:0000256" key="1">
    <source>
        <dbReference type="ARBA" id="ARBA00010936"/>
    </source>
</evidence>
<dbReference type="GO" id="GO:0009264">
    <property type="term" value="P:deoxyribonucleotide catabolic process"/>
    <property type="evidence" value="ECO:0007669"/>
    <property type="project" value="UniProtKB-UniRule"/>
</dbReference>
<dbReference type="EMBL" id="CP014228">
    <property type="protein sequence ID" value="AMD86866.1"/>
    <property type="molecule type" value="Genomic_DNA"/>
</dbReference>